<feature type="compositionally biased region" description="Polar residues" evidence="1">
    <location>
        <begin position="346"/>
        <end position="374"/>
    </location>
</feature>
<organism evidence="3 4">
    <name type="scientific">Trametes coccinea (strain BRFM310)</name>
    <name type="common">Pycnoporus coccineus</name>
    <dbReference type="NCBI Taxonomy" id="1353009"/>
    <lineage>
        <taxon>Eukaryota</taxon>
        <taxon>Fungi</taxon>
        <taxon>Dikarya</taxon>
        <taxon>Basidiomycota</taxon>
        <taxon>Agaricomycotina</taxon>
        <taxon>Agaricomycetes</taxon>
        <taxon>Polyporales</taxon>
        <taxon>Polyporaceae</taxon>
        <taxon>Trametes</taxon>
    </lineage>
</organism>
<feature type="region of interest" description="Disordered" evidence="1">
    <location>
        <begin position="138"/>
        <end position="193"/>
    </location>
</feature>
<keyword evidence="2" id="KW-0472">Membrane</keyword>
<evidence type="ECO:0000313" key="4">
    <source>
        <dbReference type="Proteomes" id="UP000193067"/>
    </source>
</evidence>
<dbReference type="OrthoDB" id="2755385at2759"/>
<keyword evidence="2" id="KW-1133">Transmembrane helix</keyword>
<dbReference type="STRING" id="1353009.A0A1Y2I904"/>
<evidence type="ECO:0000313" key="3">
    <source>
        <dbReference type="EMBL" id="OSC96381.1"/>
    </source>
</evidence>
<feature type="compositionally biased region" description="Polar residues" evidence="1">
    <location>
        <begin position="268"/>
        <end position="280"/>
    </location>
</feature>
<dbReference type="Proteomes" id="UP000193067">
    <property type="component" value="Unassembled WGS sequence"/>
</dbReference>
<feature type="compositionally biased region" description="Low complexity" evidence="1">
    <location>
        <begin position="306"/>
        <end position="316"/>
    </location>
</feature>
<keyword evidence="2" id="KW-0812">Transmembrane</keyword>
<keyword evidence="4" id="KW-1185">Reference proteome</keyword>
<accession>A0A1Y2I904</accession>
<reference evidence="3 4" key="1">
    <citation type="journal article" date="2015" name="Biotechnol. Biofuels">
        <title>Enhanced degradation of softwood versus hardwood by the white-rot fungus Pycnoporus coccineus.</title>
        <authorList>
            <person name="Couturier M."/>
            <person name="Navarro D."/>
            <person name="Chevret D."/>
            <person name="Henrissat B."/>
            <person name="Piumi F."/>
            <person name="Ruiz-Duenas F.J."/>
            <person name="Martinez A.T."/>
            <person name="Grigoriev I.V."/>
            <person name="Riley R."/>
            <person name="Lipzen A."/>
            <person name="Berrin J.G."/>
            <person name="Master E.R."/>
            <person name="Rosso M.N."/>
        </authorList>
    </citation>
    <scope>NUCLEOTIDE SEQUENCE [LARGE SCALE GENOMIC DNA]</scope>
    <source>
        <strain evidence="3 4">BRFM310</strain>
    </source>
</reference>
<feature type="compositionally biased region" description="Low complexity" evidence="1">
    <location>
        <begin position="147"/>
        <end position="193"/>
    </location>
</feature>
<name>A0A1Y2I904_TRAC3</name>
<dbReference type="Gene3D" id="2.60.120.260">
    <property type="entry name" value="Galactose-binding domain-like"/>
    <property type="match status" value="1"/>
</dbReference>
<dbReference type="AlphaFoldDB" id="A0A1Y2I904"/>
<gene>
    <name evidence="3" type="ORF">PYCCODRAFT_1472668</name>
</gene>
<proteinExistence type="predicted"/>
<sequence length="446" mass="45760">MSSNSPDLVDDTNPRVQYQPGWIWDQGVAEVDGTRHGAATSGLECWLSFTGTGVQVVGTLGPSDTDGQPSTAYSVDGVPVGTYNAPVVPSGTTRYNVTFFAARNLSAGDHIIRINNTNGTTPNVFWLDYFLIDGSPQSEAPSPTPFTSQGPSASQSNSSPLTSNGSATSSPSSGAGDVLPSVSGSSSSSRSASHPNIGAIVGGVVGGVVVVAIIAALLYCLMRERRRAARVQGIVPFETSQDHSEVSSPGSNGRRGSAGLVSSKESSRSMTEYSGTASPSSPIPSVFAITGNRSLAVQPSEPAPTSIASQPSSRSSRGAFTAMDASTPSRPTPSSPLSSAEKAGSSLRQATTPSLSSTSGPMGTGDSSPMSSAHPTPASALFPADYPLVPPAAAVPPGVWHAPPTMHSRAQSLLQSFFSRGPRTHDVDSGLRLFDPVVEPPPYTQD</sequence>
<evidence type="ECO:0000256" key="1">
    <source>
        <dbReference type="SAM" id="MobiDB-lite"/>
    </source>
</evidence>
<protein>
    <submittedName>
        <fullName evidence="3">Uncharacterized protein</fullName>
    </submittedName>
</protein>
<dbReference type="EMBL" id="KZ084185">
    <property type="protein sequence ID" value="OSC96381.1"/>
    <property type="molecule type" value="Genomic_DNA"/>
</dbReference>
<evidence type="ECO:0000256" key="2">
    <source>
        <dbReference type="SAM" id="Phobius"/>
    </source>
</evidence>
<feature type="transmembrane region" description="Helical" evidence="2">
    <location>
        <begin position="197"/>
        <end position="221"/>
    </location>
</feature>
<feature type="region of interest" description="Disordered" evidence="1">
    <location>
        <begin position="239"/>
        <end position="386"/>
    </location>
</feature>